<dbReference type="CDD" id="cd01449">
    <property type="entry name" value="TST_Repeat_2"/>
    <property type="match status" value="1"/>
</dbReference>
<keyword evidence="2 4" id="KW-0808">Transferase</keyword>
<organism evidence="4 5">
    <name type="scientific">Deinococcus enclensis</name>
    <dbReference type="NCBI Taxonomy" id="1049582"/>
    <lineage>
        <taxon>Bacteria</taxon>
        <taxon>Thermotogati</taxon>
        <taxon>Deinococcota</taxon>
        <taxon>Deinococci</taxon>
        <taxon>Deinococcales</taxon>
        <taxon>Deinococcaceae</taxon>
        <taxon>Deinococcus</taxon>
    </lineage>
</organism>
<dbReference type="PANTHER" id="PTHR43855:SF1">
    <property type="entry name" value="THIOSULFATE SULFURTRANSFERASE"/>
    <property type="match status" value="1"/>
</dbReference>
<gene>
    <name evidence="4" type="ORF">QO006_001017</name>
</gene>
<sequence length="290" mass="32770">MTDTSGYANDVLVSTQWVAEHLQDSTVRLIEVDEDILLYDVGHIPGAVKLDWQQDLWHPVERDYIKEGEVAALLGRLGIKDTDTVVLYGDKSNWWASYAYWFLTYSGVKGLRIMNGGRQKWVDEGRDLTTDQPQITPTTYPTPQRREDLRALREDVRAHIAGVQAGQNALVDVRSPDEFSGKVTHMPTYPQEGVLRGGHIPGARNIPWARATNEDGTFKSAEELQALYAGEGVTKDKDVVAYCRIAERSSHTWFVLHELLGYPKVRNYDGSWTEWGNAVGMPIEKTYTEE</sequence>
<dbReference type="InterPro" id="IPR001307">
    <property type="entry name" value="Thiosulphate_STrfase_CS"/>
</dbReference>
<proteinExistence type="predicted"/>
<evidence type="ECO:0000313" key="5">
    <source>
        <dbReference type="Proteomes" id="UP001232163"/>
    </source>
</evidence>
<dbReference type="PROSITE" id="PS50206">
    <property type="entry name" value="RHODANESE_3"/>
    <property type="match status" value="2"/>
</dbReference>
<comment type="caution">
    <text evidence="4">The sequence shown here is derived from an EMBL/GenBank/DDBJ whole genome shotgun (WGS) entry which is preliminary data.</text>
</comment>
<dbReference type="EMBL" id="JAURUR010000002">
    <property type="protein sequence ID" value="MDP9763600.1"/>
    <property type="molecule type" value="Genomic_DNA"/>
</dbReference>
<dbReference type="PANTHER" id="PTHR43855">
    <property type="entry name" value="THIOSULFATE SULFURTRANSFERASE"/>
    <property type="match status" value="1"/>
</dbReference>
<dbReference type="SUPFAM" id="SSF52821">
    <property type="entry name" value="Rhodanese/Cell cycle control phosphatase"/>
    <property type="match status" value="2"/>
</dbReference>
<evidence type="ECO:0000259" key="3">
    <source>
        <dbReference type="PROSITE" id="PS50206"/>
    </source>
</evidence>
<name>A0ABT9MAM4_9DEIO</name>
<dbReference type="Pfam" id="PF00581">
    <property type="entry name" value="Rhodanese"/>
    <property type="match status" value="2"/>
</dbReference>
<evidence type="ECO:0000313" key="4">
    <source>
        <dbReference type="EMBL" id="MDP9763600.1"/>
    </source>
</evidence>
<dbReference type="InterPro" id="IPR001763">
    <property type="entry name" value="Rhodanese-like_dom"/>
</dbReference>
<dbReference type="PROSITE" id="PS00683">
    <property type="entry name" value="RHODANESE_2"/>
    <property type="match status" value="1"/>
</dbReference>
<dbReference type="SMART" id="SM00450">
    <property type="entry name" value="RHOD"/>
    <property type="match status" value="2"/>
</dbReference>
<dbReference type="PROSITE" id="PS00380">
    <property type="entry name" value="RHODANESE_1"/>
    <property type="match status" value="1"/>
</dbReference>
<dbReference type="InterPro" id="IPR051126">
    <property type="entry name" value="Thiosulfate_sulfurtransferase"/>
</dbReference>
<dbReference type="RefSeq" id="WP_307464635.1">
    <property type="nucleotide sequence ID" value="NZ_JAURUR010000002.1"/>
</dbReference>
<accession>A0ABT9MAM4</accession>
<protein>
    <recommendedName>
        <fullName evidence="2">Sulfurtransferase</fullName>
    </recommendedName>
</protein>
<feature type="domain" description="Rhodanese" evidence="3">
    <location>
        <begin position="164"/>
        <end position="284"/>
    </location>
</feature>
<dbReference type="GO" id="GO:0016784">
    <property type="term" value="F:3-mercaptopyruvate sulfurtransferase activity"/>
    <property type="evidence" value="ECO:0007669"/>
    <property type="project" value="UniProtKB-EC"/>
</dbReference>
<dbReference type="Gene3D" id="3.40.250.10">
    <property type="entry name" value="Rhodanese-like domain"/>
    <property type="match status" value="2"/>
</dbReference>
<reference evidence="4 5" key="1">
    <citation type="submission" date="2023-07" db="EMBL/GenBank/DDBJ databases">
        <title>Genomic Encyclopedia of Type Strains, Phase IV (KMG-IV): sequencing the most valuable type-strain genomes for metagenomic binning, comparative biology and taxonomic classification.</title>
        <authorList>
            <person name="Goeker M."/>
        </authorList>
    </citation>
    <scope>NUCLEOTIDE SEQUENCE [LARGE SCALE GENOMIC DNA]</scope>
    <source>
        <strain evidence="4 5">NIO-1023</strain>
    </source>
</reference>
<evidence type="ECO:0000256" key="2">
    <source>
        <dbReference type="RuleBase" id="RU000507"/>
    </source>
</evidence>
<feature type="domain" description="Rhodanese" evidence="3">
    <location>
        <begin position="23"/>
        <end position="130"/>
    </location>
</feature>
<keyword evidence="5" id="KW-1185">Reference proteome</keyword>
<dbReference type="Proteomes" id="UP001232163">
    <property type="component" value="Unassembled WGS sequence"/>
</dbReference>
<dbReference type="CDD" id="cd01448">
    <property type="entry name" value="TST_Repeat_1"/>
    <property type="match status" value="1"/>
</dbReference>
<dbReference type="InterPro" id="IPR036873">
    <property type="entry name" value="Rhodanese-like_dom_sf"/>
</dbReference>
<evidence type="ECO:0000256" key="1">
    <source>
        <dbReference type="ARBA" id="ARBA00022737"/>
    </source>
</evidence>
<dbReference type="GO" id="GO:0004792">
    <property type="term" value="F:thiosulfate-cyanide sulfurtransferase activity"/>
    <property type="evidence" value="ECO:0007669"/>
    <property type="project" value="UniProtKB-EC"/>
</dbReference>
<keyword evidence="1" id="KW-0677">Repeat</keyword>